<dbReference type="STRING" id="1844.UG56_019065"/>
<feature type="transmembrane region" description="Helical" evidence="19">
    <location>
        <begin position="236"/>
        <end position="256"/>
    </location>
</feature>
<comment type="similarity">
    <text evidence="4 19">Belongs to the CobS family.</text>
</comment>
<gene>
    <name evidence="19" type="primary">cobS</name>
    <name evidence="20" type="ORF">UG56_019065</name>
</gene>
<comment type="cofactor">
    <cofactor evidence="1 19">
        <name>Mg(2+)</name>
        <dbReference type="ChEBI" id="CHEBI:18420"/>
    </cofactor>
</comment>
<dbReference type="HAMAP" id="MF_00719">
    <property type="entry name" value="CobS"/>
    <property type="match status" value="1"/>
</dbReference>
<accession>A0A1J4N3N2</accession>
<evidence type="ECO:0000256" key="7">
    <source>
        <dbReference type="ARBA" id="ARBA00022475"/>
    </source>
</evidence>
<evidence type="ECO:0000256" key="8">
    <source>
        <dbReference type="ARBA" id="ARBA00022573"/>
    </source>
</evidence>
<keyword evidence="13 19" id="KW-0472">Membrane</keyword>
<dbReference type="GO" id="GO:0009236">
    <property type="term" value="P:cobalamin biosynthetic process"/>
    <property type="evidence" value="ECO:0007669"/>
    <property type="project" value="UniProtKB-UniRule"/>
</dbReference>
<name>A0A1J4N3N2_9ACTN</name>
<dbReference type="RefSeq" id="WP_045550103.1">
    <property type="nucleotide sequence ID" value="NZ_JZDQ02000028.1"/>
</dbReference>
<dbReference type="PANTHER" id="PTHR34148:SF1">
    <property type="entry name" value="ADENOSYLCOBINAMIDE-GDP RIBAZOLETRANSFERASE"/>
    <property type="match status" value="1"/>
</dbReference>
<evidence type="ECO:0000256" key="4">
    <source>
        <dbReference type="ARBA" id="ARBA00010561"/>
    </source>
</evidence>
<dbReference type="NCBIfam" id="TIGR00317">
    <property type="entry name" value="cobS"/>
    <property type="match status" value="1"/>
</dbReference>
<keyword evidence="8 19" id="KW-0169">Cobalamin biosynthesis</keyword>
<feature type="transmembrane region" description="Helical" evidence="19">
    <location>
        <begin position="138"/>
        <end position="158"/>
    </location>
</feature>
<keyword evidence="10 19" id="KW-0812">Transmembrane</keyword>
<evidence type="ECO:0000256" key="9">
    <source>
        <dbReference type="ARBA" id="ARBA00022679"/>
    </source>
</evidence>
<keyword evidence="12 19" id="KW-1133">Transmembrane helix</keyword>
<evidence type="ECO:0000256" key="13">
    <source>
        <dbReference type="ARBA" id="ARBA00023136"/>
    </source>
</evidence>
<evidence type="ECO:0000313" key="20">
    <source>
        <dbReference type="EMBL" id="OIJ25168.1"/>
    </source>
</evidence>
<comment type="function">
    <text evidence="14 19">Joins adenosylcobinamide-GDP and alpha-ribazole to generate adenosylcobalamin (Ado-cobalamin). Also synthesizes adenosylcobalamin 5'-phosphate from adenosylcobinamide-GDP and alpha-ribazole 5'-phosphate.</text>
</comment>
<feature type="transmembrane region" description="Helical" evidence="19">
    <location>
        <begin position="179"/>
        <end position="200"/>
    </location>
</feature>
<evidence type="ECO:0000256" key="6">
    <source>
        <dbReference type="ARBA" id="ARBA00015850"/>
    </source>
</evidence>
<evidence type="ECO:0000256" key="5">
    <source>
        <dbReference type="ARBA" id="ARBA00013200"/>
    </source>
</evidence>
<sequence>MLVRDAWRLAVGTLTAMPVPPPELVDRRRAAAAMTLAPLAALPLALAAGAIALLGQLAGLPHLVTALLAIGAVVAGNRAFHLDGLADTVDGMAASFDRERSLAVMKTGTSGPAGVTAIVLVLGLQVAALASLLDGSVLRSSVLVAVAVCASRAALALCCTRGIKPARADGLGRTFTQTLPPLVTVVVWIVVAAALAGAGAWAGLPWWRGAVAVAAAAAVVGVIVRRAVKRFGGVTGDVFGAAVEVALATILVTLSAG</sequence>
<evidence type="ECO:0000256" key="15">
    <source>
        <dbReference type="ARBA" id="ARBA00032605"/>
    </source>
</evidence>
<dbReference type="AlphaFoldDB" id="A0A1J4N3N2"/>
<feature type="transmembrane region" description="Helical" evidence="19">
    <location>
        <begin position="113"/>
        <end position="132"/>
    </location>
</feature>
<evidence type="ECO:0000256" key="17">
    <source>
        <dbReference type="ARBA" id="ARBA00048623"/>
    </source>
</evidence>
<feature type="transmembrane region" description="Helical" evidence="19">
    <location>
        <begin position="30"/>
        <end position="54"/>
    </location>
</feature>
<feature type="transmembrane region" description="Helical" evidence="19">
    <location>
        <begin position="60"/>
        <end position="80"/>
    </location>
</feature>
<dbReference type="EMBL" id="JZDQ02000028">
    <property type="protein sequence ID" value="OIJ25168.1"/>
    <property type="molecule type" value="Genomic_DNA"/>
</dbReference>
<dbReference type="UniPathway" id="UPA00148">
    <property type="reaction ID" value="UER00238"/>
</dbReference>
<comment type="pathway">
    <text evidence="3 19">Cofactor biosynthesis; adenosylcobalamin biosynthesis; adenosylcobalamin from cob(II)yrinate a,c-diamide: step 7/7.</text>
</comment>
<protein>
    <recommendedName>
        <fullName evidence="6 19">Adenosylcobinamide-GDP ribazoletransferase</fullName>
        <ecNumber evidence="5 19">2.7.8.26</ecNumber>
    </recommendedName>
    <alternativeName>
        <fullName evidence="16 19">Cobalamin synthase</fullName>
    </alternativeName>
    <alternativeName>
        <fullName evidence="15 19">Cobalamin-5'-phosphate synthase</fullName>
    </alternativeName>
</protein>
<evidence type="ECO:0000256" key="16">
    <source>
        <dbReference type="ARBA" id="ARBA00032853"/>
    </source>
</evidence>
<dbReference type="GO" id="GO:0005886">
    <property type="term" value="C:plasma membrane"/>
    <property type="evidence" value="ECO:0007669"/>
    <property type="project" value="UniProtKB-SubCell"/>
</dbReference>
<keyword evidence="7 19" id="KW-1003">Cell membrane</keyword>
<evidence type="ECO:0000256" key="11">
    <source>
        <dbReference type="ARBA" id="ARBA00022842"/>
    </source>
</evidence>
<comment type="caution">
    <text evidence="20">The sequence shown here is derived from an EMBL/GenBank/DDBJ whole genome shotgun (WGS) entry which is preliminary data.</text>
</comment>
<dbReference type="OrthoDB" id="9794223at2"/>
<evidence type="ECO:0000256" key="1">
    <source>
        <dbReference type="ARBA" id="ARBA00001946"/>
    </source>
</evidence>
<evidence type="ECO:0000256" key="2">
    <source>
        <dbReference type="ARBA" id="ARBA00004651"/>
    </source>
</evidence>
<feature type="transmembrane region" description="Helical" evidence="19">
    <location>
        <begin position="206"/>
        <end position="224"/>
    </location>
</feature>
<keyword evidence="11 19" id="KW-0460">Magnesium</keyword>
<comment type="catalytic activity">
    <reaction evidence="18 19">
        <text>alpha-ribazole 5'-phosphate + adenosylcob(III)inamide-GDP = adenosylcob(III)alamin 5'-phosphate + GMP + H(+)</text>
        <dbReference type="Rhea" id="RHEA:23560"/>
        <dbReference type="ChEBI" id="CHEBI:15378"/>
        <dbReference type="ChEBI" id="CHEBI:57918"/>
        <dbReference type="ChEBI" id="CHEBI:58115"/>
        <dbReference type="ChEBI" id="CHEBI:60487"/>
        <dbReference type="ChEBI" id="CHEBI:60493"/>
        <dbReference type="EC" id="2.7.8.26"/>
    </reaction>
</comment>
<evidence type="ECO:0000313" key="21">
    <source>
        <dbReference type="Proteomes" id="UP000033772"/>
    </source>
</evidence>
<evidence type="ECO:0000256" key="19">
    <source>
        <dbReference type="HAMAP-Rule" id="MF_00719"/>
    </source>
</evidence>
<proteinExistence type="inferred from homology"/>
<evidence type="ECO:0000256" key="12">
    <source>
        <dbReference type="ARBA" id="ARBA00022989"/>
    </source>
</evidence>
<dbReference type="PANTHER" id="PTHR34148">
    <property type="entry name" value="ADENOSYLCOBINAMIDE-GDP RIBAZOLETRANSFERASE"/>
    <property type="match status" value="1"/>
</dbReference>
<dbReference type="InterPro" id="IPR003805">
    <property type="entry name" value="CobS"/>
</dbReference>
<dbReference type="EC" id="2.7.8.26" evidence="5 19"/>
<keyword evidence="21" id="KW-1185">Reference proteome</keyword>
<organism evidence="20 21">
    <name type="scientific">Nocardioides luteus</name>
    <dbReference type="NCBI Taxonomy" id="1844"/>
    <lineage>
        <taxon>Bacteria</taxon>
        <taxon>Bacillati</taxon>
        <taxon>Actinomycetota</taxon>
        <taxon>Actinomycetes</taxon>
        <taxon>Propionibacteriales</taxon>
        <taxon>Nocardioidaceae</taxon>
        <taxon>Nocardioides</taxon>
    </lineage>
</organism>
<evidence type="ECO:0000256" key="18">
    <source>
        <dbReference type="ARBA" id="ARBA00049504"/>
    </source>
</evidence>
<evidence type="ECO:0000256" key="3">
    <source>
        <dbReference type="ARBA" id="ARBA00004663"/>
    </source>
</evidence>
<evidence type="ECO:0000256" key="14">
    <source>
        <dbReference type="ARBA" id="ARBA00025228"/>
    </source>
</evidence>
<dbReference type="GO" id="GO:0008818">
    <property type="term" value="F:cobalamin 5'-phosphate synthase activity"/>
    <property type="evidence" value="ECO:0007669"/>
    <property type="project" value="UniProtKB-UniRule"/>
</dbReference>
<evidence type="ECO:0000256" key="10">
    <source>
        <dbReference type="ARBA" id="ARBA00022692"/>
    </source>
</evidence>
<comment type="catalytic activity">
    <reaction evidence="17 19">
        <text>alpha-ribazole + adenosylcob(III)inamide-GDP = adenosylcob(III)alamin + GMP + H(+)</text>
        <dbReference type="Rhea" id="RHEA:16049"/>
        <dbReference type="ChEBI" id="CHEBI:10329"/>
        <dbReference type="ChEBI" id="CHEBI:15378"/>
        <dbReference type="ChEBI" id="CHEBI:18408"/>
        <dbReference type="ChEBI" id="CHEBI:58115"/>
        <dbReference type="ChEBI" id="CHEBI:60487"/>
        <dbReference type="EC" id="2.7.8.26"/>
    </reaction>
</comment>
<dbReference type="Proteomes" id="UP000033772">
    <property type="component" value="Unassembled WGS sequence"/>
</dbReference>
<keyword evidence="9 19" id="KW-0808">Transferase</keyword>
<dbReference type="Pfam" id="PF02654">
    <property type="entry name" value="CobS"/>
    <property type="match status" value="1"/>
</dbReference>
<comment type="subcellular location">
    <subcellularLocation>
        <location evidence="2 19">Cell membrane</location>
        <topology evidence="2 19">Multi-pass membrane protein</topology>
    </subcellularLocation>
</comment>
<reference evidence="20" key="1">
    <citation type="submission" date="2016-10" db="EMBL/GenBank/DDBJ databases">
        <title>Draft Genome Sequence of Nocardioides luteus Strain BAFB, an Alkane-Degrading Bacterium Isolated from JP-7 Polluted Soil.</title>
        <authorList>
            <person name="Brown L."/>
            <person name="Ruiz O.N."/>
            <person name="Gunasekera T."/>
        </authorList>
    </citation>
    <scope>NUCLEOTIDE SEQUENCE [LARGE SCALE GENOMIC DNA]</scope>
    <source>
        <strain evidence="20">BAFB</strain>
    </source>
</reference>
<dbReference type="GO" id="GO:0051073">
    <property type="term" value="F:adenosylcobinamide-GDP ribazoletransferase activity"/>
    <property type="evidence" value="ECO:0007669"/>
    <property type="project" value="UniProtKB-UniRule"/>
</dbReference>